<dbReference type="VEuPathDB" id="AmoebaDB:NF0089040"/>
<dbReference type="RefSeq" id="XP_044558578.1">
    <property type="nucleotide sequence ID" value="XM_044710977.1"/>
</dbReference>
<dbReference type="OrthoDB" id="10267038at2759"/>
<reference evidence="1 2" key="1">
    <citation type="journal article" date="2019" name="Sci. Rep.">
        <title>Nanopore sequencing improves the draft genome of the human pathogenic amoeba Naegleria fowleri.</title>
        <authorList>
            <person name="Liechti N."/>
            <person name="Schurch N."/>
            <person name="Bruggmann R."/>
            <person name="Wittwer M."/>
        </authorList>
    </citation>
    <scope>NUCLEOTIDE SEQUENCE [LARGE SCALE GENOMIC DNA]</scope>
    <source>
        <strain evidence="1 2">ATCC 30894</strain>
    </source>
</reference>
<name>A0A6A5BJP0_NAEFO</name>
<accession>A0A6A5BJP0</accession>
<evidence type="ECO:0000313" key="2">
    <source>
        <dbReference type="Proteomes" id="UP000444721"/>
    </source>
</evidence>
<proteinExistence type="predicted"/>
<evidence type="ECO:0000313" key="1">
    <source>
        <dbReference type="EMBL" id="KAF0973865.1"/>
    </source>
</evidence>
<dbReference type="GeneID" id="68114470"/>
<dbReference type="VEuPathDB" id="AmoebaDB:NfTy_009830"/>
<dbReference type="AlphaFoldDB" id="A0A6A5BJP0"/>
<sequence length="310" mass="36359">MSSSSFEQQNPAIQRLSQCSDPHLAYSARLKQCLVIHGEEPHHFFKCICEKLNGFVSNPTIFPWTTGTSKEVFEPYSDDDKIENFLNCVDVLDTRQLPHVESDILLYYDLIVFPLYSTLGNNEKFILRLQQLISEKRIAILFLRGYVPFELGYVIEHHYRDYELSGKVIFDLTVFNELSSRSEVLSKFQTKHHDILTSVAENPQKLISLDNYLFGLDQERLNDDPSVWHIVCKSEDDRFCLLIHKEHRVMFTPWYGFSHGNLFSHDIVKYFCKFLLMEHLIERESKLKKDLLSKLKNRQLTDLLVVIDDC</sequence>
<dbReference type="VEuPathDB" id="AmoebaDB:FDP41_007252"/>
<organism evidence="1 2">
    <name type="scientific">Naegleria fowleri</name>
    <name type="common">Brain eating amoeba</name>
    <dbReference type="NCBI Taxonomy" id="5763"/>
    <lineage>
        <taxon>Eukaryota</taxon>
        <taxon>Discoba</taxon>
        <taxon>Heterolobosea</taxon>
        <taxon>Tetramitia</taxon>
        <taxon>Eutetramitia</taxon>
        <taxon>Vahlkampfiidae</taxon>
        <taxon>Naegleria</taxon>
    </lineage>
</organism>
<protein>
    <submittedName>
        <fullName evidence="1">Uncharacterized protein</fullName>
    </submittedName>
</protein>
<dbReference type="Proteomes" id="UP000444721">
    <property type="component" value="Unassembled WGS sequence"/>
</dbReference>
<keyword evidence="2" id="KW-1185">Reference proteome</keyword>
<gene>
    <name evidence="1" type="ORF">FDP41_007252</name>
</gene>
<dbReference type="EMBL" id="VFQX01000058">
    <property type="protein sequence ID" value="KAF0973865.1"/>
    <property type="molecule type" value="Genomic_DNA"/>
</dbReference>
<comment type="caution">
    <text evidence="1">The sequence shown here is derived from an EMBL/GenBank/DDBJ whole genome shotgun (WGS) entry which is preliminary data.</text>
</comment>